<reference evidence="1 2" key="1">
    <citation type="journal article" date="2015" name="Stand. Genomic Sci.">
        <title>Complete genome sequence and description of Salinispira pacifica gen. nov., sp. nov., a novel spirochaete isolated form a hypersaline microbial mat.</title>
        <authorList>
            <person name="Ben Hania W."/>
            <person name="Joseph M."/>
            <person name="Schumann P."/>
            <person name="Bunk B."/>
            <person name="Fiebig A."/>
            <person name="Sproer C."/>
            <person name="Klenk H.P."/>
            <person name="Fardeau M.L."/>
            <person name="Spring S."/>
        </authorList>
    </citation>
    <scope>NUCLEOTIDE SEQUENCE [LARGE SCALE GENOMIC DNA]</scope>
    <source>
        <strain evidence="1 2">L21-RPul-D2</strain>
    </source>
</reference>
<sequence length="47" mass="5150">MISRQICFFSGLNHYLPVEPPRRPEHAAAVVGTGNKISIIKRTCPSG</sequence>
<protein>
    <submittedName>
        <fullName evidence="1">Uncharacterized protein</fullName>
    </submittedName>
</protein>
<evidence type="ECO:0000313" key="1">
    <source>
        <dbReference type="EMBL" id="AHC16409.1"/>
    </source>
</evidence>
<proteinExistence type="predicted"/>
<name>V5WLF2_9SPIO</name>
<dbReference type="KEGG" id="slr:L21SP2_3065"/>
<dbReference type="HOGENOM" id="CLU_3173010_0_0_12"/>
<organism evidence="1 2">
    <name type="scientific">Salinispira pacifica</name>
    <dbReference type="NCBI Taxonomy" id="1307761"/>
    <lineage>
        <taxon>Bacteria</taxon>
        <taxon>Pseudomonadati</taxon>
        <taxon>Spirochaetota</taxon>
        <taxon>Spirochaetia</taxon>
        <taxon>Spirochaetales</taxon>
        <taxon>Spirochaetaceae</taxon>
        <taxon>Salinispira</taxon>
    </lineage>
</organism>
<dbReference type="AlphaFoldDB" id="V5WLF2"/>
<dbReference type="Proteomes" id="UP000018680">
    <property type="component" value="Chromosome"/>
</dbReference>
<accession>V5WLF2</accession>
<evidence type="ECO:0000313" key="2">
    <source>
        <dbReference type="Proteomes" id="UP000018680"/>
    </source>
</evidence>
<dbReference type="EMBL" id="CP006939">
    <property type="protein sequence ID" value="AHC16409.1"/>
    <property type="molecule type" value="Genomic_DNA"/>
</dbReference>
<keyword evidence="2" id="KW-1185">Reference proteome</keyword>
<gene>
    <name evidence="1" type="ORF">L21SP2_3065</name>
</gene>